<evidence type="ECO:0000313" key="2">
    <source>
        <dbReference type="Proteomes" id="UP000543554"/>
    </source>
</evidence>
<accession>A0AA40S561</accession>
<organism evidence="1 2">
    <name type="scientific">Methylorubrum thiocyanatum</name>
    <dbReference type="NCBI Taxonomy" id="47958"/>
    <lineage>
        <taxon>Bacteria</taxon>
        <taxon>Pseudomonadati</taxon>
        <taxon>Pseudomonadota</taxon>
        <taxon>Alphaproteobacteria</taxon>
        <taxon>Hyphomicrobiales</taxon>
        <taxon>Methylobacteriaceae</taxon>
        <taxon>Methylorubrum</taxon>
    </lineage>
</organism>
<name>A0AA40S561_9HYPH</name>
<sequence length="74" mass="8118">MDEKHGGLGEDELAVRASVLDERFSSHLSSLADVGQVIALKNTGLPAGISITGTVTIFTKRIRPDMRYRFFPID</sequence>
<dbReference type="Proteomes" id="UP000543554">
    <property type="component" value="Unassembled WGS sequence"/>
</dbReference>
<dbReference type="AlphaFoldDB" id="A0AA40S561"/>
<comment type="caution">
    <text evidence="1">The sequence shown here is derived from an EMBL/GenBank/DDBJ whole genome shotgun (WGS) entry which is preliminary data.</text>
</comment>
<protein>
    <submittedName>
        <fullName evidence="1">Uncharacterized protein</fullName>
    </submittedName>
</protein>
<dbReference type="RefSeq" id="WP_182555998.1">
    <property type="nucleotide sequence ID" value="NZ_BPRF01000004.1"/>
</dbReference>
<proteinExistence type="predicted"/>
<keyword evidence="2" id="KW-1185">Reference proteome</keyword>
<dbReference type="EMBL" id="JACJIB010000007">
    <property type="protein sequence ID" value="MBA8914724.1"/>
    <property type="molecule type" value="Genomic_DNA"/>
</dbReference>
<reference evidence="1 2" key="1">
    <citation type="submission" date="2020-08" db="EMBL/GenBank/DDBJ databases">
        <title>Genomic Encyclopedia of Type Strains, Phase IV (KMG-IV): sequencing the most valuable type-strain genomes for metagenomic binning, comparative biology and taxonomic classification.</title>
        <authorList>
            <person name="Goeker M."/>
        </authorList>
    </citation>
    <scope>NUCLEOTIDE SEQUENCE [LARGE SCALE GENOMIC DNA]</scope>
    <source>
        <strain evidence="1 2">DSM 11490</strain>
    </source>
</reference>
<gene>
    <name evidence="1" type="ORF">HNR51_003820</name>
</gene>
<evidence type="ECO:0000313" key="1">
    <source>
        <dbReference type="EMBL" id="MBA8914724.1"/>
    </source>
</evidence>